<name>A0A9P8QER8_WICPI</name>
<comment type="caution">
    <text evidence="1">The sequence shown here is derived from an EMBL/GenBank/DDBJ whole genome shotgun (WGS) entry which is preliminary data.</text>
</comment>
<dbReference type="EMBL" id="JAEUBG010000519">
    <property type="protein sequence ID" value="KAH3688125.1"/>
    <property type="molecule type" value="Genomic_DNA"/>
</dbReference>
<reference evidence="1" key="1">
    <citation type="journal article" date="2021" name="Open Biol.">
        <title>Shared evolutionary footprints suggest mitochondrial oxidative damage underlies multiple complex I losses in fungi.</title>
        <authorList>
            <person name="Schikora-Tamarit M.A."/>
            <person name="Marcet-Houben M."/>
            <person name="Nosek J."/>
            <person name="Gabaldon T."/>
        </authorList>
    </citation>
    <scope>NUCLEOTIDE SEQUENCE</scope>
    <source>
        <strain evidence="1">CBS2887</strain>
    </source>
</reference>
<protein>
    <submittedName>
        <fullName evidence="1">Uncharacterized protein</fullName>
    </submittedName>
</protein>
<proteinExistence type="predicted"/>
<reference evidence="1" key="2">
    <citation type="submission" date="2021-01" db="EMBL/GenBank/DDBJ databases">
        <authorList>
            <person name="Schikora-Tamarit M.A."/>
        </authorList>
    </citation>
    <scope>NUCLEOTIDE SEQUENCE</scope>
    <source>
        <strain evidence="1">CBS2887</strain>
    </source>
</reference>
<organism evidence="1 2">
    <name type="scientific">Wickerhamomyces pijperi</name>
    <name type="common">Yeast</name>
    <name type="synonym">Pichia pijperi</name>
    <dbReference type="NCBI Taxonomy" id="599730"/>
    <lineage>
        <taxon>Eukaryota</taxon>
        <taxon>Fungi</taxon>
        <taxon>Dikarya</taxon>
        <taxon>Ascomycota</taxon>
        <taxon>Saccharomycotina</taxon>
        <taxon>Saccharomycetes</taxon>
        <taxon>Phaffomycetales</taxon>
        <taxon>Wickerhamomycetaceae</taxon>
        <taxon>Wickerhamomyces</taxon>
    </lineage>
</organism>
<dbReference type="AlphaFoldDB" id="A0A9P8QER8"/>
<evidence type="ECO:0000313" key="1">
    <source>
        <dbReference type="EMBL" id="KAH3688125.1"/>
    </source>
</evidence>
<gene>
    <name evidence="1" type="ORF">WICPIJ_000896</name>
</gene>
<sequence>MGIGLVDNTMNVVADIQEESVDVAEDDTEGNQLEVEKFVDMVWLVLDNVVVVGVPVEDATLCIVEFVDIADLAVDECRNFYLDKELWS</sequence>
<keyword evidence="2" id="KW-1185">Reference proteome</keyword>
<dbReference type="Proteomes" id="UP000774326">
    <property type="component" value="Unassembled WGS sequence"/>
</dbReference>
<evidence type="ECO:0000313" key="2">
    <source>
        <dbReference type="Proteomes" id="UP000774326"/>
    </source>
</evidence>
<accession>A0A9P8QER8</accession>